<sequence length="292" mass="35000">MADESTLDLVKNDQNQKDSIAVFDRRKEEIQIFLKKNHAVPFEYNNGECYLLDIDKDEEQIDSSVWRRWSGMFAGLVDRTGSKAKELIYFHPKASRYIFSFLPMIPVMLFSLYFIKHRNFLYLSEIITNIISINAMTFMRCCLFLVLNFKYTIWIDIIWSVVIIILMIIINQLNFGFKITKIDYICEGFFCYCLILVYLFNFLMSKKISIYFKFILPIVFVLSFIFFAIFYRFVYFEIKYIFCMGMISLINYVYVKVYKIYPVCSDMLLITLNAWYLYFVEAQSVIYFLNKN</sequence>
<dbReference type="EMBL" id="RCSS01000675">
    <property type="protein sequence ID" value="RVD91036.1"/>
    <property type="molecule type" value="Genomic_DNA"/>
</dbReference>
<evidence type="ECO:0000313" key="3">
    <source>
        <dbReference type="Proteomes" id="UP000282876"/>
    </source>
</evidence>
<keyword evidence="1" id="KW-0472">Membrane</keyword>
<keyword evidence="1" id="KW-1133">Transmembrane helix</keyword>
<evidence type="ECO:0000256" key="1">
    <source>
        <dbReference type="SAM" id="Phobius"/>
    </source>
</evidence>
<protein>
    <submittedName>
        <fullName evidence="2">Uncharacterized protein</fullName>
    </submittedName>
</protein>
<dbReference type="AlphaFoldDB" id="A0A437AIZ3"/>
<gene>
    <name evidence="2" type="ORF">TUBRATIS_25260</name>
</gene>
<reference evidence="2 3" key="1">
    <citation type="submission" date="2018-10" db="EMBL/GenBank/DDBJ databases">
        <title>Draft genome sequence of the microsporidian Tubulinosema ratisbonensis.</title>
        <authorList>
            <person name="Polonais V."/>
            <person name="Peyretaillade E."/>
            <person name="Niehus S."/>
            <person name="Wawrzyniak I."/>
            <person name="Franchet A."/>
            <person name="Gaspin C."/>
            <person name="Reichstadt M."/>
            <person name="Belser C."/>
            <person name="Labadie K."/>
            <person name="Delbac F."/>
            <person name="Ferrandon D."/>
        </authorList>
    </citation>
    <scope>NUCLEOTIDE SEQUENCE [LARGE SCALE GENOMIC DNA]</scope>
    <source>
        <strain evidence="2 3">Franzen</strain>
    </source>
</reference>
<accession>A0A437AIZ3</accession>
<feature type="transmembrane region" description="Helical" evidence="1">
    <location>
        <begin position="182"/>
        <end position="204"/>
    </location>
</feature>
<keyword evidence="3" id="KW-1185">Reference proteome</keyword>
<comment type="caution">
    <text evidence="2">The sequence shown here is derived from an EMBL/GenBank/DDBJ whole genome shotgun (WGS) entry which is preliminary data.</text>
</comment>
<feature type="transmembrane region" description="Helical" evidence="1">
    <location>
        <begin position="127"/>
        <end position="147"/>
    </location>
</feature>
<proteinExistence type="predicted"/>
<feature type="transmembrane region" description="Helical" evidence="1">
    <location>
        <begin position="153"/>
        <end position="170"/>
    </location>
</feature>
<dbReference type="Proteomes" id="UP000282876">
    <property type="component" value="Unassembled WGS sequence"/>
</dbReference>
<evidence type="ECO:0000313" key="2">
    <source>
        <dbReference type="EMBL" id="RVD91036.1"/>
    </source>
</evidence>
<dbReference type="VEuPathDB" id="MicrosporidiaDB:TUBRATIS_25260"/>
<feature type="transmembrane region" description="Helical" evidence="1">
    <location>
        <begin position="267"/>
        <end position="289"/>
    </location>
</feature>
<organism evidence="2 3">
    <name type="scientific">Tubulinosema ratisbonensis</name>
    <dbReference type="NCBI Taxonomy" id="291195"/>
    <lineage>
        <taxon>Eukaryota</taxon>
        <taxon>Fungi</taxon>
        <taxon>Fungi incertae sedis</taxon>
        <taxon>Microsporidia</taxon>
        <taxon>Tubulinosematoidea</taxon>
        <taxon>Tubulinosematidae</taxon>
        <taxon>Tubulinosema</taxon>
    </lineage>
</organism>
<name>A0A437AIZ3_9MICR</name>
<feature type="transmembrane region" description="Helical" evidence="1">
    <location>
        <begin position="97"/>
        <end position="115"/>
    </location>
</feature>
<keyword evidence="1" id="KW-0812">Transmembrane</keyword>
<feature type="transmembrane region" description="Helical" evidence="1">
    <location>
        <begin position="210"/>
        <end position="231"/>
    </location>
</feature>